<dbReference type="UniPathway" id="UPA00705"/>
<evidence type="ECO:0000256" key="1">
    <source>
        <dbReference type="ARBA" id="ARBA00004434"/>
    </source>
</evidence>
<dbReference type="GO" id="GO:0006123">
    <property type="term" value="P:mitochondrial electron transport, cytochrome c to oxygen"/>
    <property type="evidence" value="ECO:0007669"/>
    <property type="project" value="InterPro"/>
</dbReference>
<dbReference type="EMBL" id="HBUF01616754">
    <property type="protein sequence ID" value="CAG6780055.1"/>
    <property type="molecule type" value="Transcribed_RNA"/>
</dbReference>
<evidence type="ECO:0000313" key="8">
    <source>
        <dbReference type="EMBL" id="CAG6780055.1"/>
    </source>
</evidence>
<evidence type="ECO:0008006" key="9">
    <source>
        <dbReference type="Google" id="ProtNLM"/>
    </source>
</evidence>
<keyword evidence="7" id="KW-1133">Transmembrane helix</keyword>
<protein>
    <recommendedName>
        <fullName evidence="9">Cytochrome c oxidase polypeptide VIIc</fullName>
    </recommendedName>
</protein>
<evidence type="ECO:0000256" key="7">
    <source>
        <dbReference type="SAM" id="Phobius"/>
    </source>
</evidence>
<keyword evidence="5" id="KW-0496">Mitochondrion</keyword>
<dbReference type="InterPro" id="IPR004202">
    <property type="entry name" value="COX7C/Cox8"/>
</dbReference>
<comment type="pathway">
    <text evidence="2">Energy metabolism; oxidative phosphorylation.</text>
</comment>
<keyword evidence="7" id="KW-0812">Transmembrane</keyword>
<proteinExistence type="inferred from homology"/>
<evidence type="ECO:0000256" key="4">
    <source>
        <dbReference type="ARBA" id="ARBA00022792"/>
    </source>
</evidence>
<dbReference type="Gene3D" id="4.10.49.10">
    <property type="entry name" value="Cytochrome c oxidase subunit VIIc"/>
    <property type="match status" value="1"/>
</dbReference>
<sequence length="114" mass="12899">MTNFISKFGNLSKQIRNSGSTTSSLGLLVQQIKRSSLGHSNPIKSFTTSITQRRKKTTKFEYEYEMLPVNTDNRIKFSTIFFLFVVSGLGAPFAILHLSLKKMGPSRELAEDEY</sequence>
<comment type="subcellular location">
    <subcellularLocation>
        <location evidence="1">Mitochondrion inner membrane</location>
        <topology evidence="1">Single-pass membrane protein</topology>
    </subcellularLocation>
</comment>
<comment type="similarity">
    <text evidence="3">Belongs to the cytochrome c oxidase VIIc family.</text>
</comment>
<name>A0A8D9BBG1_9HEMI</name>
<feature type="transmembrane region" description="Helical" evidence="7">
    <location>
        <begin position="77"/>
        <end position="98"/>
    </location>
</feature>
<evidence type="ECO:0000256" key="3">
    <source>
        <dbReference type="ARBA" id="ARBA00010514"/>
    </source>
</evidence>
<dbReference type="SUPFAM" id="SSF81427">
    <property type="entry name" value="Mitochondrial cytochrome c oxidase subunit VIIc (aka VIIIa)"/>
    <property type="match status" value="1"/>
</dbReference>
<evidence type="ECO:0000256" key="2">
    <source>
        <dbReference type="ARBA" id="ARBA00004673"/>
    </source>
</evidence>
<dbReference type="GO" id="GO:0045277">
    <property type="term" value="C:respiratory chain complex IV"/>
    <property type="evidence" value="ECO:0007669"/>
    <property type="project" value="InterPro"/>
</dbReference>
<accession>A0A8D9BBG1</accession>
<dbReference type="AlphaFoldDB" id="A0A8D9BBG1"/>
<evidence type="ECO:0000256" key="5">
    <source>
        <dbReference type="ARBA" id="ARBA00023128"/>
    </source>
</evidence>
<reference evidence="8" key="1">
    <citation type="submission" date="2021-05" db="EMBL/GenBank/DDBJ databases">
        <authorList>
            <person name="Alioto T."/>
            <person name="Alioto T."/>
            <person name="Gomez Garrido J."/>
        </authorList>
    </citation>
    <scope>NUCLEOTIDE SEQUENCE</scope>
</reference>
<dbReference type="Pfam" id="PF02935">
    <property type="entry name" value="COX7C"/>
    <property type="match status" value="1"/>
</dbReference>
<dbReference type="InterPro" id="IPR036636">
    <property type="entry name" value="COX7C/Cox8_sf"/>
</dbReference>
<keyword evidence="4" id="KW-0999">Mitochondrion inner membrane</keyword>
<dbReference type="GO" id="GO:0005743">
    <property type="term" value="C:mitochondrial inner membrane"/>
    <property type="evidence" value="ECO:0007669"/>
    <property type="project" value="UniProtKB-SubCell"/>
</dbReference>
<keyword evidence="6 7" id="KW-0472">Membrane</keyword>
<evidence type="ECO:0000256" key="6">
    <source>
        <dbReference type="ARBA" id="ARBA00023136"/>
    </source>
</evidence>
<organism evidence="8">
    <name type="scientific">Cacopsylla melanoneura</name>
    <dbReference type="NCBI Taxonomy" id="428564"/>
    <lineage>
        <taxon>Eukaryota</taxon>
        <taxon>Metazoa</taxon>
        <taxon>Ecdysozoa</taxon>
        <taxon>Arthropoda</taxon>
        <taxon>Hexapoda</taxon>
        <taxon>Insecta</taxon>
        <taxon>Pterygota</taxon>
        <taxon>Neoptera</taxon>
        <taxon>Paraneoptera</taxon>
        <taxon>Hemiptera</taxon>
        <taxon>Sternorrhyncha</taxon>
        <taxon>Psylloidea</taxon>
        <taxon>Psyllidae</taxon>
        <taxon>Psyllinae</taxon>
        <taxon>Cacopsylla</taxon>
    </lineage>
</organism>